<feature type="transmembrane region" description="Helical" evidence="8">
    <location>
        <begin position="7"/>
        <end position="29"/>
    </location>
</feature>
<feature type="transmembrane region" description="Helical" evidence="8">
    <location>
        <begin position="313"/>
        <end position="337"/>
    </location>
</feature>
<dbReference type="EMBL" id="JBHUGI010000008">
    <property type="protein sequence ID" value="MFD1927428.1"/>
    <property type="molecule type" value="Genomic_DNA"/>
</dbReference>
<gene>
    <name evidence="11" type="ORF">ACFSFY_05035</name>
</gene>
<evidence type="ECO:0000313" key="12">
    <source>
        <dbReference type="Proteomes" id="UP001597218"/>
    </source>
</evidence>
<dbReference type="PANTHER" id="PTHR32089">
    <property type="entry name" value="METHYL-ACCEPTING CHEMOTAXIS PROTEIN MCPB"/>
    <property type="match status" value="1"/>
</dbReference>
<evidence type="ECO:0000256" key="6">
    <source>
        <dbReference type="PROSITE-ProRule" id="PRU00284"/>
    </source>
</evidence>
<dbReference type="SMART" id="SM00283">
    <property type="entry name" value="MA"/>
    <property type="match status" value="1"/>
</dbReference>
<sequence>MKKTKSIAWKLSGLIIGLFLVLFLIYTAVTSTILHKQSIADAEEFAIENSMKNASVLSIRFEKTNNMLNTTKHTLEMLHSKGTLTSEVITSIIEKNLQNSSDATGMAALIEKDSFIKEDAVANSLIDNQGRFIPYLYKEDEKIKLEALTEIDSSDWYQMPKNEKRSVLTEPYLYNAGGSSVMMTTISVPLLTESGDFFGLLTTDISIDFLNELVNTIEPDGGYASIITNAGFLTANSLKEEMNGTNMKDAIDWSSVKADLDTGKSSTLYVDSKSFNEDAFNSFSPIVLEGISDIWSVQTVTPRSVILETFTQILVFTIISGVVIVVLMAIVTGGFIFRQMKPLVHLKGSIETAAAGDLTVYVDDKYIRNDEIGAVAFAYNDMIKKTNEAIQIVMDSSTRLNESSNHVHQVFEEVVAASQEVSVATDEIAHGAAKQSEDTEETSHRIIVLADKMDQLSALSESMNVLSTRTLGSTETGMKEINKLREHNASANQMNERVQQQIDVLTGKISSINQVITSIQAITAQTNLLALNASIEAARAGEHGKGFAVVAEEVRKLAEQSSNETQVIQKTVQEILIESQETVSVINMNVELMIGQNESVSGTEASFIRNAELTEQISTSISELSMELSEMMEQKDQAMLAIQSVSAVSEETAASAEQVSASSASQQAELEKVADSTTQMNKIAGELQDVVERFKLS</sequence>
<name>A0ABW4SD70_9BACL</name>
<dbReference type="Gene3D" id="3.30.450.20">
    <property type="entry name" value="PAS domain"/>
    <property type="match status" value="2"/>
</dbReference>
<comment type="caution">
    <text evidence="11">The sequence shown here is derived from an EMBL/GenBank/DDBJ whole genome shotgun (WGS) entry which is preliminary data.</text>
</comment>
<reference evidence="12" key="1">
    <citation type="journal article" date="2019" name="Int. J. Syst. Evol. Microbiol.">
        <title>The Global Catalogue of Microorganisms (GCM) 10K type strain sequencing project: providing services to taxonomists for standard genome sequencing and annotation.</title>
        <authorList>
            <consortium name="The Broad Institute Genomics Platform"/>
            <consortium name="The Broad Institute Genome Sequencing Center for Infectious Disease"/>
            <person name="Wu L."/>
            <person name="Ma J."/>
        </authorList>
    </citation>
    <scope>NUCLEOTIDE SEQUENCE [LARGE SCALE GENOMIC DNA]</scope>
    <source>
        <strain evidence="12">CGMCC 4.7177</strain>
    </source>
</reference>
<evidence type="ECO:0000256" key="4">
    <source>
        <dbReference type="ARBA" id="ARBA00023224"/>
    </source>
</evidence>
<keyword evidence="8" id="KW-0812">Transmembrane</keyword>
<evidence type="ECO:0000259" key="10">
    <source>
        <dbReference type="PROSITE" id="PS50885"/>
    </source>
</evidence>
<dbReference type="Pfam" id="PF22673">
    <property type="entry name" value="MCP-like_PDC_1"/>
    <property type="match status" value="1"/>
</dbReference>
<keyword evidence="3 8" id="KW-0472">Membrane</keyword>
<keyword evidence="8" id="KW-1133">Transmembrane helix</keyword>
<keyword evidence="2" id="KW-1003">Cell membrane</keyword>
<dbReference type="RefSeq" id="WP_381536088.1">
    <property type="nucleotide sequence ID" value="NZ_JBHUGI010000008.1"/>
</dbReference>
<dbReference type="CDD" id="cd06225">
    <property type="entry name" value="HAMP"/>
    <property type="match status" value="1"/>
</dbReference>
<dbReference type="SMART" id="SM00304">
    <property type="entry name" value="HAMP"/>
    <property type="match status" value="1"/>
</dbReference>
<dbReference type="PROSITE" id="PS50885">
    <property type="entry name" value="HAMP"/>
    <property type="match status" value="1"/>
</dbReference>
<dbReference type="PROSITE" id="PS50111">
    <property type="entry name" value="CHEMOTAXIS_TRANSDUC_2"/>
    <property type="match status" value="1"/>
</dbReference>
<dbReference type="InterPro" id="IPR003660">
    <property type="entry name" value="HAMP_dom"/>
</dbReference>
<dbReference type="CDD" id="cd12913">
    <property type="entry name" value="PDC1_MCP_like"/>
    <property type="match status" value="1"/>
</dbReference>
<comment type="similarity">
    <text evidence="5">Belongs to the methyl-accepting chemotaxis (MCP) protein family.</text>
</comment>
<keyword evidence="12" id="KW-1185">Reference proteome</keyword>
<organism evidence="11 12">
    <name type="scientific">Sporosarcina siberiensis</name>
    <dbReference type="NCBI Taxonomy" id="1365606"/>
    <lineage>
        <taxon>Bacteria</taxon>
        <taxon>Bacillati</taxon>
        <taxon>Bacillota</taxon>
        <taxon>Bacilli</taxon>
        <taxon>Bacillales</taxon>
        <taxon>Caryophanaceae</taxon>
        <taxon>Sporosarcina</taxon>
    </lineage>
</organism>
<feature type="coiled-coil region" evidence="7">
    <location>
        <begin position="481"/>
        <end position="508"/>
    </location>
</feature>
<keyword evidence="7" id="KW-0175">Coiled coil</keyword>
<proteinExistence type="inferred from homology"/>
<evidence type="ECO:0000256" key="8">
    <source>
        <dbReference type="SAM" id="Phobius"/>
    </source>
</evidence>
<feature type="domain" description="HAMP" evidence="10">
    <location>
        <begin position="337"/>
        <end position="391"/>
    </location>
</feature>
<dbReference type="Pfam" id="PF00015">
    <property type="entry name" value="MCPsignal"/>
    <property type="match status" value="1"/>
</dbReference>
<dbReference type="PANTHER" id="PTHR32089:SF112">
    <property type="entry name" value="LYSOZYME-LIKE PROTEIN-RELATED"/>
    <property type="match status" value="1"/>
</dbReference>
<evidence type="ECO:0000256" key="2">
    <source>
        <dbReference type="ARBA" id="ARBA00022475"/>
    </source>
</evidence>
<dbReference type="Proteomes" id="UP001597218">
    <property type="component" value="Unassembled WGS sequence"/>
</dbReference>
<feature type="domain" description="Methyl-accepting transducer" evidence="9">
    <location>
        <begin position="410"/>
        <end position="667"/>
    </location>
</feature>
<dbReference type="SUPFAM" id="SSF58104">
    <property type="entry name" value="Methyl-accepting chemotaxis protein (MCP) signaling domain"/>
    <property type="match status" value="1"/>
</dbReference>
<evidence type="ECO:0000256" key="3">
    <source>
        <dbReference type="ARBA" id="ARBA00023136"/>
    </source>
</evidence>
<accession>A0ABW4SD70</accession>
<evidence type="ECO:0000256" key="1">
    <source>
        <dbReference type="ARBA" id="ARBA00004236"/>
    </source>
</evidence>
<dbReference type="InterPro" id="IPR004089">
    <property type="entry name" value="MCPsignal_dom"/>
</dbReference>
<evidence type="ECO:0000256" key="7">
    <source>
        <dbReference type="SAM" id="Coils"/>
    </source>
</evidence>
<evidence type="ECO:0000256" key="5">
    <source>
        <dbReference type="ARBA" id="ARBA00029447"/>
    </source>
</evidence>
<protein>
    <submittedName>
        <fullName evidence="11">Methyl-accepting chemotaxis protein</fullName>
    </submittedName>
</protein>
<evidence type="ECO:0000313" key="11">
    <source>
        <dbReference type="EMBL" id="MFD1927428.1"/>
    </source>
</evidence>
<dbReference type="Gene3D" id="1.10.287.950">
    <property type="entry name" value="Methyl-accepting chemotaxis protein"/>
    <property type="match status" value="1"/>
</dbReference>
<keyword evidence="4 6" id="KW-0807">Transducer</keyword>
<comment type="subcellular location">
    <subcellularLocation>
        <location evidence="1">Cell membrane</location>
    </subcellularLocation>
</comment>
<evidence type="ECO:0000259" key="9">
    <source>
        <dbReference type="PROSITE" id="PS50111"/>
    </source>
</evidence>